<dbReference type="PANTHER" id="PTHR43692:SF1">
    <property type="entry name" value="UDP-N-ACETYLMURAMOYLALANINE--D-GLUTAMATE LIGASE"/>
    <property type="match status" value="1"/>
</dbReference>
<dbReference type="InterPro" id="IPR005762">
    <property type="entry name" value="MurD"/>
</dbReference>
<comment type="catalytic activity">
    <reaction evidence="7 8">
        <text>UDP-N-acetyl-alpha-D-muramoyl-L-alanine + D-glutamate + ATP = UDP-N-acetyl-alpha-D-muramoyl-L-alanyl-D-glutamate + ADP + phosphate + H(+)</text>
        <dbReference type="Rhea" id="RHEA:16429"/>
        <dbReference type="ChEBI" id="CHEBI:15378"/>
        <dbReference type="ChEBI" id="CHEBI:29986"/>
        <dbReference type="ChEBI" id="CHEBI:30616"/>
        <dbReference type="ChEBI" id="CHEBI:43474"/>
        <dbReference type="ChEBI" id="CHEBI:83898"/>
        <dbReference type="ChEBI" id="CHEBI:83900"/>
        <dbReference type="ChEBI" id="CHEBI:456216"/>
        <dbReference type="EC" id="6.3.2.9"/>
    </reaction>
</comment>
<keyword evidence="6 7" id="KW-0067">ATP-binding</keyword>
<dbReference type="Pfam" id="PF21799">
    <property type="entry name" value="MurD-like_N"/>
    <property type="match status" value="1"/>
</dbReference>
<dbReference type="Pfam" id="PF08245">
    <property type="entry name" value="Mur_ligase_M"/>
    <property type="match status" value="1"/>
</dbReference>
<keyword evidence="7 8" id="KW-0961">Cell wall biogenesis/degradation</keyword>
<protein>
    <recommendedName>
        <fullName evidence="7 8">UDP-N-acetylmuramoylalanine--D-glutamate ligase</fullName>
        <ecNumber evidence="7 8">6.3.2.9</ecNumber>
    </recommendedName>
    <alternativeName>
        <fullName evidence="7">D-glutamic acid-adding enzyme</fullName>
    </alternativeName>
    <alternativeName>
        <fullName evidence="7">UDP-N-acetylmuramoyl-L-alanyl-D-glutamate synthetase</fullName>
    </alternativeName>
</protein>
<dbReference type="GO" id="GO:0005524">
    <property type="term" value="F:ATP binding"/>
    <property type="evidence" value="ECO:0007669"/>
    <property type="project" value="UniProtKB-UniRule"/>
</dbReference>
<comment type="function">
    <text evidence="7 8">Cell wall formation. Catalyzes the addition of glutamate to the nucleotide precursor UDP-N-acetylmuramoyl-L-alanine (UMA).</text>
</comment>
<dbReference type="NCBIfam" id="TIGR01087">
    <property type="entry name" value="murD"/>
    <property type="match status" value="1"/>
</dbReference>
<dbReference type="GO" id="GO:0009252">
    <property type="term" value="P:peptidoglycan biosynthetic process"/>
    <property type="evidence" value="ECO:0007669"/>
    <property type="project" value="UniProtKB-UniRule"/>
</dbReference>
<dbReference type="AlphaFoldDB" id="A0A450YQF5"/>
<dbReference type="Gene3D" id="3.90.190.20">
    <property type="entry name" value="Mur ligase, C-terminal domain"/>
    <property type="match status" value="1"/>
</dbReference>
<evidence type="ECO:0000256" key="5">
    <source>
        <dbReference type="ARBA" id="ARBA00022741"/>
    </source>
</evidence>
<dbReference type="HAMAP" id="MF_00639">
    <property type="entry name" value="MurD"/>
    <property type="match status" value="1"/>
</dbReference>
<evidence type="ECO:0000256" key="1">
    <source>
        <dbReference type="ARBA" id="ARBA00004496"/>
    </source>
</evidence>
<keyword evidence="7 8" id="KW-0132">Cell division</keyword>
<evidence type="ECO:0000256" key="2">
    <source>
        <dbReference type="ARBA" id="ARBA00004752"/>
    </source>
</evidence>
<dbReference type="SUPFAM" id="SSF53623">
    <property type="entry name" value="MurD-like peptide ligases, catalytic domain"/>
    <property type="match status" value="1"/>
</dbReference>
<dbReference type="Gene3D" id="3.40.50.720">
    <property type="entry name" value="NAD(P)-binding Rossmann-like Domain"/>
    <property type="match status" value="1"/>
</dbReference>
<reference evidence="11" key="1">
    <citation type="submission" date="2019-02" db="EMBL/GenBank/DDBJ databases">
        <authorList>
            <person name="Gruber-Vodicka R. H."/>
            <person name="Seah K. B. B."/>
        </authorList>
    </citation>
    <scope>NUCLEOTIDE SEQUENCE</scope>
    <source>
        <strain evidence="11">BECK_BZ125</strain>
    </source>
</reference>
<dbReference type="GO" id="GO:0005737">
    <property type="term" value="C:cytoplasm"/>
    <property type="evidence" value="ECO:0007669"/>
    <property type="project" value="UniProtKB-SubCell"/>
</dbReference>
<feature type="domain" description="Mur ligase C-terminal" evidence="9">
    <location>
        <begin position="318"/>
        <end position="440"/>
    </location>
</feature>
<dbReference type="InterPro" id="IPR004101">
    <property type="entry name" value="Mur_ligase_C"/>
</dbReference>
<keyword evidence="7 8" id="KW-0573">Peptidoglycan synthesis</keyword>
<evidence type="ECO:0000313" key="11">
    <source>
        <dbReference type="EMBL" id="VFK43736.1"/>
    </source>
</evidence>
<evidence type="ECO:0000256" key="8">
    <source>
        <dbReference type="RuleBase" id="RU003664"/>
    </source>
</evidence>
<dbReference type="InterPro" id="IPR036615">
    <property type="entry name" value="Mur_ligase_C_dom_sf"/>
</dbReference>
<comment type="pathway">
    <text evidence="2 7 8">Cell wall biogenesis; peptidoglycan biosynthesis.</text>
</comment>
<keyword evidence="7 8" id="KW-0133">Cell shape</keyword>
<comment type="similarity">
    <text evidence="7">Belongs to the MurCDEF family.</text>
</comment>
<dbReference type="GO" id="GO:0071555">
    <property type="term" value="P:cell wall organization"/>
    <property type="evidence" value="ECO:0007669"/>
    <property type="project" value="UniProtKB-KW"/>
</dbReference>
<evidence type="ECO:0000256" key="3">
    <source>
        <dbReference type="ARBA" id="ARBA00022490"/>
    </source>
</evidence>
<evidence type="ECO:0000259" key="9">
    <source>
        <dbReference type="Pfam" id="PF02875"/>
    </source>
</evidence>
<dbReference type="InterPro" id="IPR013221">
    <property type="entry name" value="Mur_ligase_cen"/>
</dbReference>
<evidence type="ECO:0000259" key="10">
    <source>
        <dbReference type="Pfam" id="PF08245"/>
    </source>
</evidence>
<proteinExistence type="inferred from homology"/>
<dbReference type="GO" id="GO:0008360">
    <property type="term" value="P:regulation of cell shape"/>
    <property type="evidence" value="ECO:0007669"/>
    <property type="project" value="UniProtKB-KW"/>
</dbReference>
<keyword evidence="4 7" id="KW-0436">Ligase</keyword>
<keyword evidence="7 8" id="KW-0131">Cell cycle</keyword>
<accession>A0A450YQF5</accession>
<keyword evidence="3 7" id="KW-0963">Cytoplasm</keyword>
<keyword evidence="5 7" id="KW-0547">Nucleotide-binding</keyword>
<name>A0A450YQF5_9GAMM</name>
<dbReference type="SUPFAM" id="SSF51984">
    <property type="entry name" value="MurCD N-terminal domain"/>
    <property type="match status" value="1"/>
</dbReference>
<dbReference type="GO" id="GO:0008764">
    <property type="term" value="F:UDP-N-acetylmuramoylalanine-D-glutamate ligase activity"/>
    <property type="evidence" value="ECO:0007669"/>
    <property type="project" value="UniProtKB-UniRule"/>
</dbReference>
<dbReference type="GO" id="GO:0051301">
    <property type="term" value="P:cell division"/>
    <property type="evidence" value="ECO:0007669"/>
    <property type="project" value="UniProtKB-KW"/>
</dbReference>
<evidence type="ECO:0000256" key="6">
    <source>
        <dbReference type="ARBA" id="ARBA00022840"/>
    </source>
</evidence>
<evidence type="ECO:0000256" key="7">
    <source>
        <dbReference type="HAMAP-Rule" id="MF_00639"/>
    </source>
</evidence>
<dbReference type="Gene3D" id="3.40.1190.10">
    <property type="entry name" value="Mur-like, catalytic domain"/>
    <property type="match status" value="1"/>
</dbReference>
<dbReference type="Pfam" id="PF02875">
    <property type="entry name" value="Mur_ligase_C"/>
    <property type="match status" value="1"/>
</dbReference>
<feature type="domain" description="Mur ligase central" evidence="10">
    <location>
        <begin position="113"/>
        <end position="295"/>
    </location>
</feature>
<feature type="binding site" evidence="7">
    <location>
        <begin position="115"/>
        <end position="121"/>
    </location>
    <ligand>
        <name>ATP</name>
        <dbReference type="ChEBI" id="CHEBI:30616"/>
    </ligand>
</feature>
<dbReference type="UniPathway" id="UPA00219"/>
<comment type="subcellular location">
    <subcellularLocation>
        <location evidence="1 7 8">Cytoplasm</location>
    </subcellularLocation>
</comment>
<evidence type="ECO:0000256" key="4">
    <source>
        <dbReference type="ARBA" id="ARBA00022598"/>
    </source>
</evidence>
<sequence>MRPTVIVGLGETGLSCVRYLLARKRDVVVVDSREQPPKLSALHTEFSDVPLYLGGFDEDVLGRAKEIILSPGVSLQEPAIERVMELGVPVIGDIELFARELHASNARGSIIAVTGSNGKSTVTSLVAEMARMDGRTIRVGGNLGPPALALLGEEGEEAELFVLELSSFQLETTTSLNPIAATILNLSEDHMDRYVDMSSYAKAKYRIFAGDGAIVLNLDDPMVAAMRSKQGGLDRDDIRRIIGFTLTVPGVDEFGIVDRDGDAWIAYGETPLLPISALRLQGMHNVANALAALALGMAAGLSLAAMRETLREFSGLPHRCQLVAEYNDVRWFNDSKATNVGATVAAIRGLGRQEGKLVLIAGGDGKGADFSPLGAAIKGDESTAQETIRAMVLLGRDADRIATVVQGMIPIVYVDDMHDAVRQARELAHPGDSVLLSPACASWDMYRDYRERGKLFTNEVNTEGA</sequence>
<gene>
    <name evidence="7" type="primary">murD</name>
    <name evidence="11" type="ORF">BECKTC1821E_GA0114239_102813</name>
</gene>
<dbReference type="EMBL" id="CAADFT010000028">
    <property type="protein sequence ID" value="VFK43736.1"/>
    <property type="molecule type" value="Genomic_DNA"/>
</dbReference>
<dbReference type="PANTHER" id="PTHR43692">
    <property type="entry name" value="UDP-N-ACETYLMURAMOYLALANINE--D-GLUTAMATE LIGASE"/>
    <property type="match status" value="1"/>
</dbReference>
<dbReference type="EC" id="6.3.2.9" evidence="7 8"/>
<dbReference type="SUPFAM" id="SSF53244">
    <property type="entry name" value="MurD-like peptide ligases, peptide-binding domain"/>
    <property type="match status" value="1"/>
</dbReference>
<organism evidence="11">
    <name type="scientific">Candidatus Kentrum sp. TC</name>
    <dbReference type="NCBI Taxonomy" id="2126339"/>
    <lineage>
        <taxon>Bacteria</taxon>
        <taxon>Pseudomonadati</taxon>
        <taxon>Pseudomonadota</taxon>
        <taxon>Gammaproteobacteria</taxon>
        <taxon>Candidatus Kentrum</taxon>
    </lineage>
</organism>
<dbReference type="InterPro" id="IPR036565">
    <property type="entry name" value="Mur-like_cat_sf"/>
</dbReference>